<evidence type="ECO:0000313" key="1">
    <source>
        <dbReference type="EMBL" id="MCX3266571.1"/>
    </source>
</evidence>
<dbReference type="AlphaFoldDB" id="A0A9X3DI39"/>
<reference evidence="1" key="1">
    <citation type="submission" date="2022-11" db="EMBL/GenBank/DDBJ databases">
        <authorList>
            <person name="Graham C."/>
            <person name="Newman J.D."/>
        </authorList>
    </citation>
    <scope>NUCLEOTIDE SEQUENCE</scope>
    <source>
        <strain evidence="1">DSM 19486</strain>
    </source>
</reference>
<proteinExistence type="predicted"/>
<dbReference type="EMBL" id="JAPJUH010000005">
    <property type="protein sequence ID" value="MCX3266571.1"/>
    <property type="molecule type" value="Genomic_DNA"/>
</dbReference>
<dbReference type="Proteomes" id="UP001142592">
    <property type="component" value="Unassembled WGS sequence"/>
</dbReference>
<organism evidence="1 2">
    <name type="scientific">Pedobacter agri</name>
    <dbReference type="NCBI Taxonomy" id="454586"/>
    <lineage>
        <taxon>Bacteria</taxon>
        <taxon>Pseudomonadati</taxon>
        <taxon>Bacteroidota</taxon>
        <taxon>Sphingobacteriia</taxon>
        <taxon>Sphingobacteriales</taxon>
        <taxon>Sphingobacteriaceae</taxon>
        <taxon>Pedobacter</taxon>
    </lineage>
</organism>
<comment type="caution">
    <text evidence="1">The sequence shown here is derived from an EMBL/GenBank/DDBJ whole genome shotgun (WGS) entry which is preliminary data.</text>
</comment>
<name>A0A9X3DI39_9SPHI</name>
<protein>
    <submittedName>
        <fullName evidence="1">Uncharacterized protein</fullName>
    </submittedName>
</protein>
<keyword evidence="2" id="KW-1185">Reference proteome</keyword>
<sequence>MKIRELKTIARPNGEVHREYNHLRILNIDYFLESTSNTYEPYLSPFAILADLESQVMFENDPPESLLIGYKEDGDCIFELVSVDLIEHNRRTVTYEFMTTIS</sequence>
<accession>A0A9X3DI39</accession>
<gene>
    <name evidence="1" type="ORF">OQZ29_17570</name>
</gene>
<dbReference type="RefSeq" id="WP_010603137.1">
    <property type="nucleotide sequence ID" value="NZ_JAPJUH010000005.1"/>
</dbReference>
<evidence type="ECO:0000313" key="2">
    <source>
        <dbReference type="Proteomes" id="UP001142592"/>
    </source>
</evidence>